<dbReference type="GO" id="GO:0016705">
    <property type="term" value="F:oxidoreductase activity, acting on paired donors, with incorporation or reduction of molecular oxygen"/>
    <property type="evidence" value="ECO:0007669"/>
    <property type="project" value="InterPro"/>
</dbReference>
<dbReference type="GO" id="GO:0005506">
    <property type="term" value="F:iron ion binding"/>
    <property type="evidence" value="ECO:0007669"/>
    <property type="project" value="InterPro"/>
</dbReference>
<dbReference type="SUPFAM" id="SSF48264">
    <property type="entry name" value="Cytochrome P450"/>
    <property type="match status" value="1"/>
</dbReference>
<feature type="transmembrane region" description="Helical" evidence="7">
    <location>
        <begin position="20"/>
        <end position="39"/>
    </location>
</feature>
<keyword evidence="3 6" id="KW-0560">Oxidoreductase</keyword>
<keyword evidence="7" id="KW-1133">Transmembrane helix</keyword>
<dbReference type="EMBL" id="MU004191">
    <property type="protein sequence ID" value="KAF2494124.1"/>
    <property type="molecule type" value="Genomic_DNA"/>
</dbReference>
<gene>
    <name evidence="8" type="ORF">BU16DRAFT_65159</name>
</gene>
<evidence type="ECO:0000256" key="1">
    <source>
        <dbReference type="ARBA" id="ARBA00010617"/>
    </source>
</evidence>
<name>A0A6A6QPQ9_9PEZI</name>
<proteinExistence type="inferred from homology"/>
<keyword evidence="2 5" id="KW-0479">Metal-binding</keyword>
<dbReference type="PANTHER" id="PTHR46300">
    <property type="entry name" value="P450, PUTATIVE (EUROFUNG)-RELATED-RELATED"/>
    <property type="match status" value="1"/>
</dbReference>
<dbReference type="GO" id="GO:0020037">
    <property type="term" value="F:heme binding"/>
    <property type="evidence" value="ECO:0007669"/>
    <property type="project" value="InterPro"/>
</dbReference>
<keyword evidence="7" id="KW-0812">Transmembrane</keyword>
<evidence type="ECO:0000256" key="6">
    <source>
        <dbReference type="RuleBase" id="RU000461"/>
    </source>
</evidence>
<evidence type="ECO:0000313" key="8">
    <source>
        <dbReference type="EMBL" id="KAF2494124.1"/>
    </source>
</evidence>
<feature type="binding site" description="axial binding residue" evidence="5">
    <location>
        <position position="452"/>
    </location>
    <ligand>
        <name>heme</name>
        <dbReference type="ChEBI" id="CHEBI:30413"/>
    </ligand>
    <ligandPart>
        <name>Fe</name>
        <dbReference type="ChEBI" id="CHEBI:18248"/>
    </ligandPart>
</feature>
<dbReference type="InterPro" id="IPR002401">
    <property type="entry name" value="Cyt_P450_E_grp-I"/>
</dbReference>
<accession>A0A6A6QPQ9</accession>
<organism evidence="8 9">
    <name type="scientific">Lophium mytilinum</name>
    <dbReference type="NCBI Taxonomy" id="390894"/>
    <lineage>
        <taxon>Eukaryota</taxon>
        <taxon>Fungi</taxon>
        <taxon>Dikarya</taxon>
        <taxon>Ascomycota</taxon>
        <taxon>Pezizomycotina</taxon>
        <taxon>Dothideomycetes</taxon>
        <taxon>Pleosporomycetidae</taxon>
        <taxon>Mytilinidiales</taxon>
        <taxon>Mytilinidiaceae</taxon>
        <taxon>Lophium</taxon>
    </lineage>
</organism>
<dbReference type="PRINTS" id="PR00463">
    <property type="entry name" value="EP450I"/>
</dbReference>
<evidence type="ECO:0000313" key="9">
    <source>
        <dbReference type="Proteomes" id="UP000799750"/>
    </source>
</evidence>
<dbReference type="InterPro" id="IPR036396">
    <property type="entry name" value="Cyt_P450_sf"/>
</dbReference>
<evidence type="ECO:0000256" key="2">
    <source>
        <dbReference type="ARBA" id="ARBA00022723"/>
    </source>
</evidence>
<reference evidence="8" key="1">
    <citation type="journal article" date="2020" name="Stud. Mycol.">
        <title>101 Dothideomycetes genomes: a test case for predicting lifestyles and emergence of pathogens.</title>
        <authorList>
            <person name="Haridas S."/>
            <person name="Albert R."/>
            <person name="Binder M."/>
            <person name="Bloem J."/>
            <person name="Labutti K."/>
            <person name="Salamov A."/>
            <person name="Andreopoulos B."/>
            <person name="Baker S."/>
            <person name="Barry K."/>
            <person name="Bills G."/>
            <person name="Bluhm B."/>
            <person name="Cannon C."/>
            <person name="Castanera R."/>
            <person name="Culley D."/>
            <person name="Daum C."/>
            <person name="Ezra D."/>
            <person name="Gonzalez J."/>
            <person name="Henrissat B."/>
            <person name="Kuo A."/>
            <person name="Liang C."/>
            <person name="Lipzen A."/>
            <person name="Lutzoni F."/>
            <person name="Magnuson J."/>
            <person name="Mondo S."/>
            <person name="Nolan M."/>
            <person name="Ohm R."/>
            <person name="Pangilinan J."/>
            <person name="Park H.-J."/>
            <person name="Ramirez L."/>
            <person name="Alfaro M."/>
            <person name="Sun H."/>
            <person name="Tritt A."/>
            <person name="Yoshinaga Y."/>
            <person name="Zwiers L.-H."/>
            <person name="Turgeon B."/>
            <person name="Goodwin S."/>
            <person name="Spatafora J."/>
            <person name="Crous P."/>
            <person name="Grigoriev I."/>
        </authorList>
    </citation>
    <scope>NUCLEOTIDE SEQUENCE</scope>
    <source>
        <strain evidence="8">CBS 269.34</strain>
    </source>
</reference>
<keyword evidence="6" id="KW-0503">Monooxygenase</keyword>
<protein>
    <submittedName>
        <fullName evidence="8">Cytochrome P450</fullName>
    </submittedName>
</protein>
<dbReference type="InterPro" id="IPR001128">
    <property type="entry name" value="Cyt_P450"/>
</dbReference>
<dbReference type="InterPro" id="IPR050364">
    <property type="entry name" value="Cytochrome_P450_fung"/>
</dbReference>
<sequence length="526" mass="58997">MSSPDMVPELQRVLLSKEGLGVFAVSVVGLVIFLAVEAYKTNFQKIAGIPEVPNASPFIGHMGSLGGRLDKNDGTIYSEWATETGSDIYQIRVGNQRSVVVNSWALMKEFWINRSNTLIDRPHQPGFLDKLGVDLTGMPMTDQIRRCRQAAMKALGKPMWPKYYHLVEPSSVGLVKSLYTKGQNGEKPIDVYYYLRQVVFDLALSLTYGSRYGAVDDEFMKNFIKSINAISAVRSSTANFRHYVPLLRLIPERMNETVKAERTRAAHVEVLMKSLNERIAAGEDIDCIVTSLDDDKLSEEEIHGTCISLLQAAPDTVASGVYQTIAWLCTPSGQPTQAKVVKAILEAYGGDRDLAWRMAFREEKVPLLVSLYKETLRYYTFAPFATPRRTVKDIQYKDMFFPKGITMIMNAQQVNHDPEFFGADAMEFKPARFVGNDSPLPHVAFGSGSRICPAVAISNRLIYALVMRLLLAFEIKEIDGPGVRRPNIDPIHFSDVYNQLVAHPRFFDSCFVARDPAWLEIITSEV</sequence>
<comment type="similarity">
    <text evidence="1 6">Belongs to the cytochrome P450 family.</text>
</comment>
<keyword evidence="7" id="KW-0472">Membrane</keyword>
<evidence type="ECO:0000256" key="4">
    <source>
        <dbReference type="ARBA" id="ARBA00023004"/>
    </source>
</evidence>
<dbReference type="GO" id="GO:0004497">
    <property type="term" value="F:monooxygenase activity"/>
    <property type="evidence" value="ECO:0007669"/>
    <property type="project" value="UniProtKB-KW"/>
</dbReference>
<dbReference type="PROSITE" id="PS00086">
    <property type="entry name" value="CYTOCHROME_P450"/>
    <property type="match status" value="1"/>
</dbReference>
<dbReference type="Gene3D" id="1.10.630.10">
    <property type="entry name" value="Cytochrome P450"/>
    <property type="match status" value="1"/>
</dbReference>
<dbReference type="Pfam" id="PF00067">
    <property type="entry name" value="p450"/>
    <property type="match status" value="1"/>
</dbReference>
<comment type="cofactor">
    <cofactor evidence="5">
        <name>heme</name>
        <dbReference type="ChEBI" id="CHEBI:30413"/>
    </cofactor>
</comment>
<dbReference type="InterPro" id="IPR017972">
    <property type="entry name" value="Cyt_P450_CS"/>
</dbReference>
<keyword evidence="9" id="KW-1185">Reference proteome</keyword>
<dbReference type="Proteomes" id="UP000799750">
    <property type="component" value="Unassembled WGS sequence"/>
</dbReference>
<dbReference type="OrthoDB" id="1055148at2759"/>
<evidence type="ECO:0000256" key="5">
    <source>
        <dbReference type="PIRSR" id="PIRSR602401-1"/>
    </source>
</evidence>
<evidence type="ECO:0000256" key="7">
    <source>
        <dbReference type="SAM" id="Phobius"/>
    </source>
</evidence>
<keyword evidence="5 6" id="KW-0349">Heme</keyword>
<keyword evidence="4 5" id="KW-0408">Iron</keyword>
<dbReference type="AlphaFoldDB" id="A0A6A6QPQ9"/>
<evidence type="ECO:0000256" key="3">
    <source>
        <dbReference type="ARBA" id="ARBA00023002"/>
    </source>
</evidence>